<dbReference type="PANTHER" id="PTHR32248">
    <property type="entry name" value="RNA POLYMERASE SIGMA-54 FACTOR"/>
    <property type="match status" value="1"/>
</dbReference>
<dbReference type="InterPro" id="IPR000394">
    <property type="entry name" value="RNA_pol_sigma_54"/>
</dbReference>
<name>A0A498DJH1_9BACI</name>
<keyword evidence="6" id="KW-0731">Sigma factor</keyword>
<keyword evidence="8" id="KW-0804">Transcription</keyword>
<dbReference type="Pfam" id="PF04552">
    <property type="entry name" value="Sigma54_DBD"/>
    <property type="match status" value="1"/>
</dbReference>
<dbReference type="GO" id="GO:0003677">
    <property type="term" value="F:DNA binding"/>
    <property type="evidence" value="ECO:0007669"/>
    <property type="project" value="UniProtKB-KW"/>
</dbReference>
<dbReference type="InterPro" id="IPR007634">
    <property type="entry name" value="RNA_pol_sigma_54_DNA-bd"/>
</dbReference>
<dbReference type="Proteomes" id="UP000270219">
    <property type="component" value="Unassembled WGS sequence"/>
</dbReference>
<evidence type="ECO:0000259" key="10">
    <source>
        <dbReference type="Pfam" id="PF04963"/>
    </source>
</evidence>
<evidence type="ECO:0000256" key="1">
    <source>
        <dbReference type="ARBA" id="ARBA00008798"/>
    </source>
</evidence>
<keyword evidence="7" id="KW-0238">DNA-binding</keyword>
<dbReference type="NCBIfam" id="TIGR02395">
    <property type="entry name" value="rpoN_sigma"/>
    <property type="match status" value="1"/>
</dbReference>
<dbReference type="OrthoDB" id="9814402at2"/>
<sequence>MKPRLIQQQTLQWKMNQSLMQSINILQFSSLELKEYIDQLTKENPLIEEIDYDYDFEQYRSTASKQPEIGEINAAKNSMYDQLKSQLITLTITEDLKPVVAYGIDSLNSDGYLDVELSLWAEHCKTSIERVEEALTCIQSLEPAGIGARNLTECLILQLNNMGMYDFFLEELLEDHLEWIATEDYGNIAAFFDTTAEHAKKIVEKIRLCHPKPGQLLDTEEPEYIIPEASIYIENGSWKIKFFKWAAPTIKIDPVYANLKVEENEATTYLKEKYRQVEWLNQAISYRTNTLENIIRCIVEKQYNFFERGPSELKPFTLREISEELNIHLSTVSRAINQKYVQTAQGVLPIKFFLQSGIRKSNGESTSSIAVKQLILKLIQSESKAKPLSDEAIRKQLELKFGIKIARRTVMKYREQLNLPSSVKRRKKK</sequence>
<keyword evidence="4" id="KW-0548">Nucleotidyltransferase</keyword>
<dbReference type="GO" id="GO:0000428">
    <property type="term" value="C:DNA-directed RNA polymerase complex"/>
    <property type="evidence" value="ECO:0007669"/>
    <property type="project" value="UniProtKB-KW"/>
</dbReference>
<dbReference type="PANTHER" id="PTHR32248:SF4">
    <property type="entry name" value="RNA POLYMERASE SIGMA-54 FACTOR"/>
    <property type="match status" value="1"/>
</dbReference>
<keyword evidence="2" id="KW-0240">DNA-directed RNA polymerase</keyword>
<evidence type="ECO:0000256" key="6">
    <source>
        <dbReference type="ARBA" id="ARBA00023082"/>
    </source>
</evidence>
<proteinExistence type="inferred from homology"/>
<dbReference type="Gene3D" id="1.10.10.60">
    <property type="entry name" value="Homeodomain-like"/>
    <property type="match status" value="1"/>
</dbReference>
<dbReference type="Pfam" id="PF00309">
    <property type="entry name" value="Sigma54_AID"/>
    <property type="match status" value="1"/>
</dbReference>
<dbReference type="Pfam" id="PF04963">
    <property type="entry name" value="Sigma54_CBD"/>
    <property type="match status" value="1"/>
</dbReference>
<keyword evidence="5" id="KW-0805">Transcription regulation</keyword>
<dbReference type="EMBL" id="RCHR01000002">
    <property type="protein sequence ID" value="RLL46612.1"/>
    <property type="molecule type" value="Genomic_DNA"/>
</dbReference>
<keyword evidence="12" id="KW-1185">Reference proteome</keyword>
<dbReference type="AlphaFoldDB" id="A0A498DJH1"/>
<reference evidence="11 12" key="1">
    <citation type="submission" date="2018-10" db="EMBL/GenBank/DDBJ databases">
        <title>Oceanobacillus sp. YLB-02 draft genome.</title>
        <authorList>
            <person name="Yu L."/>
        </authorList>
    </citation>
    <scope>NUCLEOTIDE SEQUENCE [LARGE SCALE GENOMIC DNA]</scope>
    <source>
        <strain evidence="11 12">YLB-02</strain>
    </source>
</reference>
<protein>
    <submittedName>
        <fullName evidence="11">RNA polymerase sigma-54 factor</fullName>
    </submittedName>
</protein>
<comment type="similarity">
    <text evidence="1">Belongs to the sigma-54 factor family.</text>
</comment>
<evidence type="ECO:0000259" key="9">
    <source>
        <dbReference type="Pfam" id="PF04552"/>
    </source>
</evidence>
<evidence type="ECO:0000256" key="3">
    <source>
        <dbReference type="ARBA" id="ARBA00022679"/>
    </source>
</evidence>
<dbReference type="PROSITE" id="PS50044">
    <property type="entry name" value="SIGMA54_3"/>
    <property type="match status" value="1"/>
</dbReference>
<evidence type="ECO:0000256" key="2">
    <source>
        <dbReference type="ARBA" id="ARBA00022478"/>
    </source>
</evidence>
<gene>
    <name evidence="11" type="primary">rpoN</name>
    <name evidence="11" type="ORF">D8M04_05240</name>
</gene>
<dbReference type="PRINTS" id="PR00045">
    <property type="entry name" value="SIGMA54FCT"/>
</dbReference>
<evidence type="ECO:0000313" key="11">
    <source>
        <dbReference type="EMBL" id="RLL46612.1"/>
    </source>
</evidence>
<evidence type="ECO:0000256" key="7">
    <source>
        <dbReference type="ARBA" id="ARBA00023125"/>
    </source>
</evidence>
<comment type="caution">
    <text evidence="11">The sequence shown here is derived from an EMBL/GenBank/DDBJ whole genome shotgun (WGS) entry which is preliminary data.</text>
</comment>
<dbReference type="GO" id="GO:0016987">
    <property type="term" value="F:sigma factor activity"/>
    <property type="evidence" value="ECO:0007669"/>
    <property type="project" value="UniProtKB-KW"/>
</dbReference>
<evidence type="ECO:0000256" key="8">
    <source>
        <dbReference type="ARBA" id="ARBA00023163"/>
    </source>
</evidence>
<dbReference type="GO" id="GO:0006352">
    <property type="term" value="P:DNA-templated transcription initiation"/>
    <property type="evidence" value="ECO:0007669"/>
    <property type="project" value="InterPro"/>
</dbReference>
<dbReference type="GO" id="GO:0001216">
    <property type="term" value="F:DNA-binding transcription activator activity"/>
    <property type="evidence" value="ECO:0007669"/>
    <property type="project" value="InterPro"/>
</dbReference>
<dbReference type="Gene3D" id="1.10.10.1330">
    <property type="entry name" value="RNA polymerase sigma-54 factor, core-binding domain"/>
    <property type="match status" value="1"/>
</dbReference>
<dbReference type="InterPro" id="IPR038709">
    <property type="entry name" value="RpoN_core-bd_sf"/>
</dbReference>
<feature type="domain" description="RNA polymerase sigma factor 54 core-binding" evidence="10">
    <location>
        <begin position="71"/>
        <end position="256"/>
    </location>
</feature>
<dbReference type="PIRSF" id="PIRSF000774">
    <property type="entry name" value="RpoN"/>
    <property type="match status" value="1"/>
</dbReference>
<feature type="domain" description="RNA polymerase sigma factor 54 DNA-binding" evidence="9">
    <location>
        <begin position="268"/>
        <end position="427"/>
    </location>
</feature>
<accession>A0A498DJH1</accession>
<evidence type="ECO:0000256" key="5">
    <source>
        <dbReference type="ARBA" id="ARBA00023015"/>
    </source>
</evidence>
<keyword evidence="3" id="KW-0808">Transferase</keyword>
<dbReference type="InterPro" id="IPR007046">
    <property type="entry name" value="RNA_pol_sigma_54_core-bd"/>
</dbReference>
<dbReference type="GO" id="GO:0016779">
    <property type="term" value="F:nucleotidyltransferase activity"/>
    <property type="evidence" value="ECO:0007669"/>
    <property type="project" value="UniProtKB-KW"/>
</dbReference>
<organism evidence="11 12">
    <name type="scientific">Oceanobacillus piezotolerans</name>
    <dbReference type="NCBI Taxonomy" id="2448030"/>
    <lineage>
        <taxon>Bacteria</taxon>
        <taxon>Bacillati</taxon>
        <taxon>Bacillota</taxon>
        <taxon>Bacilli</taxon>
        <taxon>Bacillales</taxon>
        <taxon>Bacillaceae</taxon>
        <taxon>Oceanobacillus</taxon>
    </lineage>
</organism>
<evidence type="ECO:0000313" key="12">
    <source>
        <dbReference type="Proteomes" id="UP000270219"/>
    </source>
</evidence>
<evidence type="ECO:0000256" key="4">
    <source>
        <dbReference type="ARBA" id="ARBA00022695"/>
    </source>
</evidence>
<dbReference type="RefSeq" id="WP_121521863.1">
    <property type="nucleotide sequence ID" value="NZ_RCHR01000002.1"/>
</dbReference>